<dbReference type="AlphaFoldDB" id="A0AAD4P1R6"/>
<comment type="cofactor">
    <cofactor evidence="1">
        <name>FMN</name>
        <dbReference type="ChEBI" id="CHEBI:58210"/>
    </cofactor>
</comment>
<dbReference type="Gene3D" id="3.20.20.70">
    <property type="entry name" value="Aldolase class I"/>
    <property type="match status" value="1"/>
</dbReference>
<evidence type="ECO:0000313" key="7">
    <source>
        <dbReference type="EMBL" id="KAH6822955.1"/>
    </source>
</evidence>
<dbReference type="CDD" id="cd02933">
    <property type="entry name" value="OYE_like_FMN"/>
    <property type="match status" value="1"/>
</dbReference>
<name>A0AAD4P1R6_PERFH</name>
<dbReference type="Pfam" id="PF00724">
    <property type="entry name" value="Oxidored_FMN"/>
    <property type="match status" value="2"/>
</dbReference>
<dbReference type="PANTHER" id="PTHR22893">
    <property type="entry name" value="NADH OXIDOREDUCTASE-RELATED"/>
    <property type="match status" value="1"/>
</dbReference>
<evidence type="ECO:0000256" key="3">
    <source>
        <dbReference type="ARBA" id="ARBA00022630"/>
    </source>
</evidence>
<dbReference type="SUPFAM" id="SSF51395">
    <property type="entry name" value="FMN-linked oxidoreductases"/>
    <property type="match status" value="1"/>
</dbReference>
<feature type="domain" description="NADH:flavin oxidoreductase/NADH oxidase N-terminal" evidence="6">
    <location>
        <begin position="138"/>
        <end position="333"/>
    </location>
</feature>
<dbReference type="InterPro" id="IPR045247">
    <property type="entry name" value="Oye-like"/>
</dbReference>
<dbReference type="GO" id="GO:0010181">
    <property type="term" value="F:FMN binding"/>
    <property type="evidence" value="ECO:0007669"/>
    <property type="project" value="InterPro"/>
</dbReference>
<gene>
    <name evidence="7" type="ORF">C2S53_006294</name>
</gene>
<accession>A0AAD4P1R6</accession>
<evidence type="ECO:0000259" key="6">
    <source>
        <dbReference type="Pfam" id="PF00724"/>
    </source>
</evidence>
<keyword evidence="3" id="KW-0285">Flavoprotein</keyword>
<dbReference type="EMBL" id="SDAM02001101">
    <property type="protein sequence ID" value="KAH6822955.1"/>
    <property type="molecule type" value="Genomic_DNA"/>
</dbReference>
<comment type="caution">
    <text evidence="7">The sequence shown here is derived from an EMBL/GenBank/DDBJ whole genome shotgun (WGS) entry which is preliminary data.</text>
</comment>
<keyword evidence="4" id="KW-0288">FMN</keyword>
<dbReference type="PANTHER" id="PTHR22893:SF91">
    <property type="entry name" value="NADPH DEHYDROGENASE 2-RELATED"/>
    <property type="match status" value="1"/>
</dbReference>
<evidence type="ECO:0000256" key="4">
    <source>
        <dbReference type="ARBA" id="ARBA00022643"/>
    </source>
</evidence>
<dbReference type="InterPro" id="IPR001155">
    <property type="entry name" value="OxRdtase_FMN_N"/>
</dbReference>
<evidence type="ECO:0000256" key="5">
    <source>
        <dbReference type="ARBA" id="ARBA00022857"/>
    </source>
</evidence>
<protein>
    <submittedName>
        <fullName evidence="7">12-oxophytodienoate reductase 1</fullName>
    </submittedName>
</protein>
<dbReference type="InterPro" id="IPR013785">
    <property type="entry name" value="Aldolase_TIM"/>
</dbReference>
<dbReference type="Proteomes" id="UP001190926">
    <property type="component" value="Unassembled WGS sequence"/>
</dbReference>
<feature type="domain" description="NADH:flavin oxidoreductase/NADH oxidase N-terminal" evidence="6">
    <location>
        <begin position="14"/>
        <end position="75"/>
    </location>
</feature>
<keyword evidence="8" id="KW-1185">Reference proteome</keyword>
<dbReference type="GO" id="GO:0016491">
    <property type="term" value="F:oxidoreductase activity"/>
    <property type="evidence" value="ECO:0007669"/>
    <property type="project" value="InterPro"/>
</dbReference>
<comment type="similarity">
    <text evidence="2">Belongs to the NADH:flavin oxidoreductase/NADH oxidase family.</text>
</comment>
<organism evidence="7 8">
    <name type="scientific">Perilla frutescens var. hirtella</name>
    <name type="common">Perilla citriodora</name>
    <name type="synonym">Perilla setoyensis</name>
    <dbReference type="NCBI Taxonomy" id="608512"/>
    <lineage>
        <taxon>Eukaryota</taxon>
        <taxon>Viridiplantae</taxon>
        <taxon>Streptophyta</taxon>
        <taxon>Embryophyta</taxon>
        <taxon>Tracheophyta</taxon>
        <taxon>Spermatophyta</taxon>
        <taxon>Magnoliopsida</taxon>
        <taxon>eudicotyledons</taxon>
        <taxon>Gunneridae</taxon>
        <taxon>Pentapetalae</taxon>
        <taxon>asterids</taxon>
        <taxon>lamiids</taxon>
        <taxon>Lamiales</taxon>
        <taxon>Lamiaceae</taxon>
        <taxon>Nepetoideae</taxon>
        <taxon>Elsholtzieae</taxon>
        <taxon>Perilla</taxon>
    </lineage>
</organism>
<evidence type="ECO:0000256" key="2">
    <source>
        <dbReference type="ARBA" id="ARBA00005979"/>
    </source>
</evidence>
<proteinExistence type="inferred from homology"/>
<evidence type="ECO:0000313" key="8">
    <source>
        <dbReference type="Proteomes" id="UP001190926"/>
    </source>
</evidence>
<sequence>MGNIAEEEKQQIPLLTPYKLGDFQLSHRIVLAPLTRQRSYDYIPQQHAALYYSQRATKGGLLLTEGTGVSDTAQGSCFNYLLTRSSAYEASCILPGFEQTSKLRHFQPNGEAPISSTDRGLTPLILPDGAVAAQFSPPRRLRTEEIPQIVKDFRLAARNAVKAGFDGVEIHGGHGFLIDQFMKDLVNDRTDEYGGSLQNWCRFALDVVEAVSNEIGAKRVGIRLSPYANYMESGDSNPGALSLYMAEALSQCGLLYCHVVEPRMKTIGDKSETQHSLVPMRNRFKGTFIVAGGYDREGGNEAVGENRADLVVYGRLFLANPDLPRRFELNAPLNKYVRETFYTSDPVVGYTDYPFLDEIA</sequence>
<keyword evidence="5" id="KW-0521">NADP</keyword>
<evidence type="ECO:0000256" key="1">
    <source>
        <dbReference type="ARBA" id="ARBA00001917"/>
    </source>
</evidence>
<reference evidence="7 8" key="1">
    <citation type="journal article" date="2021" name="Nat. Commun.">
        <title>Incipient diploidization of the medicinal plant Perilla within 10,000 years.</title>
        <authorList>
            <person name="Zhang Y."/>
            <person name="Shen Q."/>
            <person name="Leng L."/>
            <person name="Zhang D."/>
            <person name="Chen S."/>
            <person name="Shi Y."/>
            <person name="Ning Z."/>
            <person name="Chen S."/>
        </authorList>
    </citation>
    <scope>NUCLEOTIDE SEQUENCE [LARGE SCALE GENOMIC DNA]</scope>
    <source>
        <strain evidence="8">cv. PC099</strain>
    </source>
</reference>